<keyword evidence="2" id="KW-1185">Reference proteome</keyword>
<sequence length="224" mass="24791">MLATGIIYPKDESDAKKQEFEAQLFLEINSTQNSAKSDLKQAISVIVRPFSDESIGKRIVSRLSREGALEGLLQKSYFDVGVLKTSSIVSFALARLVRISGDESLFKHVKPEMAAAILKGDLGALSEYVDFCSSELRKFLGAAKANLDSQKWEIKTKKGSGVLTVTTVNAFIILFRKVVERDGPADFDHYKKKLSGLSGFKFGSYHSSQYNRMADAMLKNVYDA</sequence>
<dbReference type="Proteomes" id="UP000198339">
    <property type="component" value="Unassembled WGS sequence"/>
</dbReference>
<dbReference type="EMBL" id="FZPA01000034">
    <property type="protein sequence ID" value="SNT32765.1"/>
    <property type="molecule type" value="Genomic_DNA"/>
</dbReference>
<accession>A0A239LQV7</accession>
<dbReference type="AlphaFoldDB" id="A0A239LQV7"/>
<protein>
    <submittedName>
        <fullName evidence="1">Uncharacterized protein</fullName>
    </submittedName>
</protein>
<name>A0A239LQV7_9SPHN</name>
<organism evidence="1 2">
    <name type="scientific">Sphingopyxis indica</name>
    <dbReference type="NCBI Taxonomy" id="436663"/>
    <lineage>
        <taxon>Bacteria</taxon>
        <taxon>Pseudomonadati</taxon>
        <taxon>Pseudomonadota</taxon>
        <taxon>Alphaproteobacteria</taxon>
        <taxon>Sphingomonadales</taxon>
        <taxon>Sphingomonadaceae</taxon>
        <taxon>Sphingopyxis</taxon>
    </lineage>
</organism>
<gene>
    <name evidence="1" type="ORF">SAMN06295955_1341</name>
</gene>
<evidence type="ECO:0000313" key="2">
    <source>
        <dbReference type="Proteomes" id="UP000198339"/>
    </source>
</evidence>
<reference evidence="1 2" key="1">
    <citation type="submission" date="2017-06" db="EMBL/GenBank/DDBJ databases">
        <authorList>
            <person name="Kim H.J."/>
            <person name="Triplett B.A."/>
        </authorList>
    </citation>
    <scope>NUCLEOTIDE SEQUENCE [LARGE SCALE GENOMIC DNA]</scope>
    <source>
        <strain evidence="1 2">DS15</strain>
    </source>
</reference>
<proteinExistence type="predicted"/>
<evidence type="ECO:0000313" key="1">
    <source>
        <dbReference type="EMBL" id="SNT32765.1"/>
    </source>
</evidence>